<protein>
    <recommendedName>
        <fullName evidence="3">Nucleotidyltransferase family protein</fullName>
    </recommendedName>
</protein>
<accession>A0A5R9B9Y9</accession>
<reference evidence="1 2" key="1">
    <citation type="submission" date="2019-05" db="EMBL/GenBank/DDBJ databases">
        <title>Nesterenkonia sp. GY074 isolated from the Southern Atlantic Ocean.</title>
        <authorList>
            <person name="Zhang G."/>
        </authorList>
    </citation>
    <scope>NUCLEOTIDE SEQUENCE [LARGE SCALE GENOMIC DNA]</scope>
    <source>
        <strain evidence="1 2">GY074</strain>
    </source>
</reference>
<name>A0A5R9B9Y9_9MICC</name>
<sequence>MNSTGDSSADLLVRARSVLLDALDALQDHSEAVIVIGAQAVYLRTGGIDVALAEATKDSDVAVDPRLLADAPLIEAAMGSAGFLPDTNGQPGAWVSTDGIPVDLMVPEALAGPGRRGARIPPHDARATRRAKGLEAALVDFSEMEVSALDPDDHRVWRVKAAGPAALGSMMAGRAEEGVGDPEQVSTATSILACDLVDVLSGDETLYP</sequence>
<comment type="caution">
    <text evidence="1">The sequence shown here is derived from an EMBL/GenBank/DDBJ whole genome shotgun (WGS) entry which is preliminary data.</text>
</comment>
<evidence type="ECO:0000313" key="2">
    <source>
        <dbReference type="Proteomes" id="UP000310458"/>
    </source>
</evidence>
<gene>
    <name evidence="1" type="ORF">FEF26_12805</name>
</gene>
<dbReference type="EMBL" id="VAVZ01000040">
    <property type="protein sequence ID" value="TLP93844.1"/>
    <property type="molecule type" value="Genomic_DNA"/>
</dbReference>
<dbReference type="OrthoDB" id="3515986at2"/>
<keyword evidence="2" id="KW-1185">Reference proteome</keyword>
<dbReference type="AlphaFoldDB" id="A0A5R9B9Y9"/>
<evidence type="ECO:0008006" key="3">
    <source>
        <dbReference type="Google" id="ProtNLM"/>
    </source>
</evidence>
<dbReference type="Proteomes" id="UP000310458">
    <property type="component" value="Unassembled WGS sequence"/>
</dbReference>
<organism evidence="1 2">
    <name type="scientific">Nesterenkonia salmonea</name>
    <dbReference type="NCBI Taxonomy" id="1804987"/>
    <lineage>
        <taxon>Bacteria</taxon>
        <taxon>Bacillati</taxon>
        <taxon>Actinomycetota</taxon>
        <taxon>Actinomycetes</taxon>
        <taxon>Micrococcales</taxon>
        <taxon>Micrococcaceae</taxon>
        <taxon>Nesterenkonia</taxon>
    </lineage>
</organism>
<proteinExistence type="predicted"/>
<dbReference type="RefSeq" id="WP_138253932.1">
    <property type="nucleotide sequence ID" value="NZ_VAVZ01000040.1"/>
</dbReference>
<evidence type="ECO:0000313" key="1">
    <source>
        <dbReference type="EMBL" id="TLP93844.1"/>
    </source>
</evidence>